<evidence type="ECO:0000313" key="2">
    <source>
        <dbReference type="EMBL" id="GGK36144.1"/>
    </source>
</evidence>
<reference evidence="3" key="1">
    <citation type="journal article" date="2019" name="Int. J. Syst. Evol. Microbiol.">
        <title>The Global Catalogue of Microorganisms (GCM) 10K type strain sequencing project: providing services to taxonomists for standard genome sequencing and annotation.</title>
        <authorList>
            <consortium name="The Broad Institute Genomics Platform"/>
            <consortium name="The Broad Institute Genome Sequencing Center for Infectious Disease"/>
            <person name="Wu L."/>
            <person name="Ma J."/>
        </authorList>
    </citation>
    <scope>NUCLEOTIDE SEQUENCE [LARGE SCALE GENOMIC DNA]</scope>
    <source>
        <strain evidence="3">JCM 30331</strain>
    </source>
</reference>
<feature type="transmembrane region" description="Helical" evidence="1">
    <location>
        <begin position="87"/>
        <end position="107"/>
    </location>
</feature>
<comment type="caution">
    <text evidence="2">The sequence shown here is derived from an EMBL/GenBank/DDBJ whole genome shotgun (WGS) entry which is preliminary data.</text>
</comment>
<dbReference type="Proteomes" id="UP000647587">
    <property type="component" value="Unassembled WGS sequence"/>
</dbReference>
<evidence type="ECO:0000313" key="3">
    <source>
        <dbReference type="Proteomes" id="UP000647587"/>
    </source>
</evidence>
<dbReference type="PANTHER" id="PTHR34980">
    <property type="entry name" value="INNER MEMBRANE PROTEIN-RELATED-RELATED"/>
    <property type="match status" value="1"/>
</dbReference>
<proteinExistence type="predicted"/>
<keyword evidence="1" id="KW-1133">Transmembrane helix</keyword>
<keyword evidence="1" id="KW-0812">Transmembrane</keyword>
<gene>
    <name evidence="2" type="ORF">GCM10008955_32600</name>
</gene>
<name>A0ABQ2F2P3_9DEIO</name>
<evidence type="ECO:0000256" key="1">
    <source>
        <dbReference type="SAM" id="Phobius"/>
    </source>
</evidence>
<feature type="transmembrane region" description="Helical" evidence="1">
    <location>
        <begin position="54"/>
        <end position="75"/>
    </location>
</feature>
<organism evidence="2 3">
    <name type="scientific">Deinococcus malanensis</name>
    <dbReference type="NCBI Taxonomy" id="1706855"/>
    <lineage>
        <taxon>Bacteria</taxon>
        <taxon>Thermotogati</taxon>
        <taxon>Deinococcota</taxon>
        <taxon>Deinococci</taxon>
        <taxon>Deinococcales</taxon>
        <taxon>Deinococcaceae</taxon>
        <taxon>Deinococcus</taxon>
    </lineage>
</organism>
<dbReference type="PANTHER" id="PTHR34980:SF2">
    <property type="entry name" value="INNER MEMBRANE PROTEIN YHAH-RELATED"/>
    <property type="match status" value="1"/>
</dbReference>
<feature type="transmembrane region" description="Helical" evidence="1">
    <location>
        <begin position="28"/>
        <end position="48"/>
    </location>
</feature>
<dbReference type="InterPro" id="IPR008523">
    <property type="entry name" value="DUF805"/>
</dbReference>
<dbReference type="RefSeq" id="WP_189010678.1">
    <property type="nucleotide sequence ID" value="NZ_BMPP01000016.1"/>
</dbReference>
<protein>
    <submittedName>
        <fullName evidence="2">DUF805 domain-containing protein</fullName>
    </submittedName>
</protein>
<feature type="transmembrane region" description="Helical" evidence="1">
    <location>
        <begin position="119"/>
        <end position="137"/>
    </location>
</feature>
<dbReference type="Pfam" id="PF05656">
    <property type="entry name" value="DUF805"/>
    <property type="match status" value="1"/>
</dbReference>
<sequence>MSFFRTHLVDVLRHDYVSFKGRVRRRDFWRFMLATAVVSLVLSAFQLVVREGTLLARIVEGVDLLVATAFLVPTLGMGARRLHDAGLSGWWQLLLAPLLLFVPWSAVTDPGVTVVWGPWWIVTAVLGWAGLLVLLMVDSVPHVNRWGASPKGAVPGDGTVNA</sequence>
<keyword evidence="1" id="KW-0472">Membrane</keyword>
<keyword evidence="3" id="KW-1185">Reference proteome</keyword>
<accession>A0ABQ2F2P3</accession>
<dbReference type="EMBL" id="BMPP01000016">
    <property type="protein sequence ID" value="GGK36144.1"/>
    <property type="molecule type" value="Genomic_DNA"/>
</dbReference>